<dbReference type="Gene3D" id="3.40.50.720">
    <property type="entry name" value="NAD(P)-binding Rossmann-like Domain"/>
    <property type="match status" value="1"/>
</dbReference>
<evidence type="ECO:0000259" key="6">
    <source>
        <dbReference type="Pfam" id="PF14833"/>
    </source>
</evidence>
<proteinExistence type="inferred from homology"/>
<dbReference type="InterPro" id="IPR029154">
    <property type="entry name" value="HIBADH-like_NADP-bd"/>
</dbReference>
<dbReference type="PANTHER" id="PTHR43580:SF8">
    <property type="entry name" value="6-PHOSPHOGLUCONATE DEHYDROGENASE NADP-BINDING DOMAIN-CONTAINING PROTEIN-RELATED"/>
    <property type="match status" value="1"/>
</dbReference>
<name>A0A0G2EEH1_PHACM</name>
<comment type="caution">
    <text evidence="7">The sequence shown here is derived from an EMBL/GenBank/DDBJ whole genome shotgun (WGS) entry which is preliminary data.</text>
</comment>
<dbReference type="InterPro" id="IPR013328">
    <property type="entry name" value="6PGD_dom2"/>
</dbReference>
<dbReference type="SUPFAM" id="SSF48179">
    <property type="entry name" value="6-phosphogluconate dehydrogenase C-terminal domain-like"/>
    <property type="match status" value="1"/>
</dbReference>
<dbReference type="InterPro" id="IPR015815">
    <property type="entry name" value="HIBADH-related"/>
</dbReference>
<evidence type="ECO:0000256" key="1">
    <source>
        <dbReference type="ARBA" id="ARBA00007598"/>
    </source>
</evidence>
<dbReference type="InterPro" id="IPR051265">
    <property type="entry name" value="HIBADH-related_NP60_sf"/>
</dbReference>
<sequence length="322" mass="34032">MTAVKTQIGWYGLGSMGRPMAENLQKHLTKTAEPALIYYNRTMSSGATLTSLGAMPAESFTDLVKESDIIFTMVANDSILEELVTQAVQVVKGLSNKVFVDCSTVHPSTIERLSEKLSQHSAILVSAPVFGGPSIAVTGKLVFALGGPDAGCEAVKGYILDVMGRKIIRCGENAQSSSMLKIGGNIVTLNLMEAVGEAQVFAEQTGLGTTAMEELIAEAFGPVAGGLTSGIYAPTLGTRPGFGVSLSIKDADHALAITRERKFKLPGLELAKENMAAAREYGGECLDASSMYGILRQQAGLPFWNEKSRQGGKGEVQAEALH</sequence>
<dbReference type="OrthoDB" id="435038at2759"/>
<dbReference type="AlphaFoldDB" id="A0A0G2EEH1"/>
<reference evidence="7 8" key="2">
    <citation type="submission" date="2015-05" db="EMBL/GenBank/DDBJ databases">
        <authorList>
            <person name="Morales-Cruz A."/>
            <person name="Amrine K.C."/>
            <person name="Cantu D."/>
        </authorList>
    </citation>
    <scope>NUCLEOTIDE SEQUENCE [LARGE SCALE GENOMIC DNA]</scope>
    <source>
        <strain evidence="7">UCRPC4</strain>
    </source>
</reference>
<keyword evidence="3" id="KW-0520">NAD</keyword>
<evidence type="ECO:0000259" key="5">
    <source>
        <dbReference type="Pfam" id="PF03446"/>
    </source>
</evidence>
<dbReference type="Pfam" id="PF03446">
    <property type="entry name" value="NAD_binding_2"/>
    <property type="match status" value="1"/>
</dbReference>
<dbReference type="PANTHER" id="PTHR43580">
    <property type="entry name" value="OXIDOREDUCTASE GLYR1-RELATED"/>
    <property type="match status" value="1"/>
</dbReference>
<protein>
    <submittedName>
        <fullName evidence="7">Putative 6-phosphogluconate dehydrogenase family protein</fullName>
    </submittedName>
</protein>
<feature type="active site" evidence="4">
    <location>
        <position position="181"/>
    </location>
</feature>
<evidence type="ECO:0000256" key="4">
    <source>
        <dbReference type="PIRSR" id="PIRSR000103-1"/>
    </source>
</evidence>
<dbReference type="Proteomes" id="UP000053317">
    <property type="component" value="Unassembled WGS sequence"/>
</dbReference>
<dbReference type="SUPFAM" id="SSF51735">
    <property type="entry name" value="NAD(P)-binding Rossmann-fold domains"/>
    <property type="match status" value="1"/>
</dbReference>
<dbReference type="InterPro" id="IPR036291">
    <property type="entry name" value="NAD(P)-bd_dom_sf"/>
</dbReference>
<dbReference type="Pfam" id="PF14833">
    <property type="entry name" value="NAD_binding_11"/>
    <property type="match status" value="1"/>
</dbReference>
<dbReference type="InterPro" id="IPR008927">
    <property type="entry name" value="6-PGluconate_DH-like_C_sf"/>
</dbReference>
<evidence type="ECO:0000256" key="3">
    <source>
        <dbReference type="ARBA" id="ARBA00023027"/>
    </source>
</evidence>
<keyword evidence="8" id="KW-1185">Reference proteome</keyword>
<evidence type="ECO:0000313" key="7">
    <source>
        <dbReference type="EMBL" id="KKY20681.1"/>
    </source>
</evidence>
<organism evidence="7 8">
    <name type="scientific">Phaeomoniella chlamydospora</name>
    <name type="common">Phaeoacremonium chlamydosporum</name>
    <dbReference type="NCBI Taxonomy" id="158046"/>
    <lineage>
        <taxon>Eukaryota</taxon>
        <taxon>Fungi</taxon>
        <taxon>Dikarya</taxon>
        <taxon>Ascomycota</taxon>
        <taxon>Pezizomycotina</taxon>
        <taxon>Eurotiomycetes</taxon>
        <taxon>Chaetothyriomycetidae</taxon>
        <taxon>Phaeomoniellales</taxon>
        <taxon>Phaeomoniellaceae</taxon>
        <taxon>Phaeomoniella</taxon>
    </lineage>
</organism>
<feature type="domain" description="6-phosphogluconate dehydrogenase NADP-binding" evidence="5">
    <location>
        <begin position="7"/>
        <end position="170"/>
    </location>
</feature>
<evidence type="ECO:0000256" key="2">
    <source>
        <dbReference type="ARBA" id="ARBA00023002"/>
    </source>
</evidence>
<dbReference type="Gene3D" id="1.10.1040.10">
    <property type="entry name" value="N-(1-d-carboxylethyl)-l-norvaline Dehydrogenase, domain 2"/>
    <property type="match status" value="1"/>
</dbReference>
<accession>A0A0G2EEH1</accession>
<dbReference type="InterPro" id="IPR006115">
    <property type="entry name" value="6PGDH_NADP-bd"/>
</dbReference>
<dbReference type="GO" id="GO:0016491">
    <property type="term" value="F:oxidoreductase activity"/>
    <property type="evidence" value="ECO:0007669"/>
    <property type="project" value="UniProtKB-KW"/>
</dbReference>
<reference evidence="7 8" key="1">
    <citation type="submission" date="2015-05" db="EMBL/GenBank/DDBJ databases">
        <title>Distinctive expansion of gene families associated with plant cell wall degradation and secondary metabolism in the genomes of grapevine trunk pathogens.</title>
        <authorList>
            <person name="Lawrence D.P."/>
            <person name="Travadon R."/>
            <person name="Rolshausen P.E."/>
            <person name="Baumgartner K."/>
        </authorList>
    </citation>
    <scope>NUCLEOTIDE SEQUENCE [LARGE SCALE GENOMIC DNA]</scope>
    <source>
        <strain evidence="7">UCRPC4</strain>
    </source>
</reference>
<dbReference type="PIRSF" id="PIRSF000103">
    <property type="entry name" value="HIBADH"/>
    <property type="match status" value="1"/>
</dbReference>
<dbReference type="GO" id="GO:0051287">
    <property type="term" value="F:NAD binding"/>
    <property type="evidence" value="ECO:0007669"/>
    <property type="project" value="InterPro"/>
</dbReference>
<dbReference type="GO" id="GO:0050661">
    <property type="term" value="F:NADP binding"/>
    <property type="evidence" value="ECO:0007669"/>
    <property type="project" value="InterPro"/>
</dbReference>
<evidence type="ECO:0000313" key="8">
    <source>
        <dbReference type="Proteomes" id="UP000053317"/>
    </source>
</evidence>
<dbReference type="EMBL" id="LCWF01000095">
    <property type="protein sequence ID" value="KKY20681.1"/>
    <property type="molecule type" value="Genomic_DNA"/>
</dbReference>
<comment type="similarity">
    <text evidence="1">Belongs to the HIBADH-related family. NP60 subfamily.</text>
</comment>
<keyword evidence="2" id="KW-0560">Oxidoreductase</keyword>
<gene>
    <name evidence="7" type="ORF">UCRPC4_g04148</name>
</gene>
<feature type="domain" description="3-hydroxyisobutyrate dehydrogenase-like NAD-binding" evidence="6">
    <location>
        <begin position="179"/>
        <end position="293"/>
    </location>
</feature>